<dbReference type="EMBL" id="BAABKE010000002">
    <property type="protein sequence ID" value="GAA5095656.1"/>
    <property type="molecule type" value="Genomic_DNA"/>
</dbReference>
<dbReference type="Proteomes" id="UP001500631">
    <property type="component" value="Unassembled WGS sequence"/>
</dbReference>
<keyword evidence="5" id="KW-1185">Reference proteome</keyword>
<dbReference type="RefSeq" id="WP_345667065.1">
    <property type="nucleotide sequence ID" value="NZ_BAABKE010000002.1"/>
</dbReference>
<comment type="similarity">
    <text evidence="1 2">Belongs to the TelA family.</text>
</comment>
<dbReference type="PIRSF" id="PIRSF026508">
    <property type="entry name" value="TelA"/>
    <property type="match status" value="1"/>
</dbReference>
<accession>A0ABP9MKS7</accession>
<evidence type="ECO:0000256" key="1">
    <source>
        <dbReference type="ARBA" id="ARBA00005541"/>
    </source>
</evidence>
<sequence>MSELKQDQAIIVAEEKMLAEIVPDDARIQEIATTIKINDPTSFLSYGSKPMSEIAKFSDTLLNRIKTKDAGEVGGQLSDLVLKIREYNPTSTEEKASGFLANIPLIGGLFRQVEKAKIDHTTLTSQVDIIASHLDNSMINLLRDNEQLTQLYDKNLDYYRELNLYINAGKQFLDNIRTVELPALEAKANETKDMLDAQNVKDMLENINRFERRIHDLELSKMIAMQTAPQIRIIQSNNQQLAEKIQGSIFSTLPIWKSQIVLSLSLQEQEKAAKLQKDVSDTTNELLRKNAEMLQQNSIATAHEVERSIVDIETVREVQNRLVNTIEETMKIATEAREKRKAVEIELSQMENNLRERITEAVAKNQ</sequence>
<comment type="caution">
    <text evidence="4">The sequence shown here is derived from an EMBL/GenBank/DDBJ whole genome shotgun (WGS) entry which is preliminary data.</text>
</comment>
<gene>
    <name evidence="4" type="ORF">GCM10023338_05240</name>
</gene>
<evidence type="ECO:0000313" key="4">
    <source>
        <dbReference type="EMBL" id="GAA5095656.1"/>
    </source>
</evidence>
<keyword evidence="3" id="KW-0175">Coiled coil</keyword>
<dbReference type="InterPro" id="IPR008863">
    <property type="entry name" value="Toxic_anion-R_TelA"/>
</dbReference>
<proteinExistence type="inferred from homology"/>
<evidence type="ECO:0000256" key="2">
    <source>
        <dbReference type="PIRNR" id="PIRNR026508"/>
    </source>
</evidence>
<name>A0ABP9MKS7_9GAMM</name>
<evidence type="ECO:0000256" key="3">
    <source>
        <dbReference type="SAM" id="Coils"/>
    </source>
</evidence>
<dbReference type="PANTHER" id="PTHR38432">
    <property type="entry name" value="TELA-LIKE PROTEIN SAOUHSC_01408"/>
    <property type="match status" value="1"/>
</dbReference>
<dbReference type="Pfam" id="PF05816">
    <property type="entry name" value="TelA"/>
    <property type="match status" value="1"/>
</dbReference>
<protein>
    <submittedName>
        <fullName evidence="4">Toxic anion resistance protein</fullName>
    </submittedName>
</protein>
<organism evidence="4 5">
    <name type="scientific">Wohlfahrtiimonas larvae</name>
    <dbReference type="NCBI Taxonomy" id="1157986"/>
    <lineage>
        <taxon>Bacteria</taxon>
        <taxon>Pseudomonadati</taxon>
        <taxon>Pseudomonadota</taxon>
        <taxon>Gammaproteobacteria</taxon>
        <taxon>Cardiobacteriales</taxon>
        <taxon>Ignatzschineriaceae</taxon>
        <taxon>Wohlfahrtiimonas</taxon>
    </lineage>
</organism>
<evidence type="ECO:0000313" key="5">
    <source>
        <dbReference type="Proteomes" id="UP001500631"/>
    </source>
</evidence>
<feature type="coiled-coil region" evidence="3">
    <location>
        <begin position="326"/>
        <end position="360"/>
    </location>
</feature>
<reference evidence="5" key="1">
    <citation type="journal article" date="2019" name="Int. J. Syst. Evol. Microbiol.">
        <title>The Global Catalogue of Microorganisms (GCM) 10K type strain sequencing project: providing services to taxonomists for standard genome sequencing and annotation.</title>
        <authorList>
            <consortium name="The Broad Institute Genomics Platform"/>
            <consortium name="The Broad Institute Genome Sequencing Center for Infectious Disease"/>
            <person name="Wu L."/>
            <person name="Ma J."/>
        </authorList>
    </citation>
    <scope>NUCLEOTIDE SEQUENCE [LARGE SCALE GENOMIC DNA]</scope>
    <source>
        <strain evidence="5">JCM 18424</strain>
    </source>
</reference>
<dbReference type="PANTHER" id="PTHR38432:SF1">
    <property type="entry name" value="TELA-LIKE PROTEIN SAOUHSC_01408"/>
    <property type="match status" value="1"/>
</dbReference>